<dbReference type="EMBL" id="KQ483535">
    <property type="protein sequence ID" value="KYP47168.1"/>
    <property type="molecule type" value="Genomic_DNA"/>
</dbReference>
<accession>A0A151RXG2</accession>
<dbReference type="InterPro" id="IPR036397">
    <property type="entry name" value="RNaseH_sf"/>
</dbReference>
<dbReference type="InterPro" id="IPR012337">
    <property type="entry name" value="RNaseH-like_sf"/>
</dbReference>
<name>A0A151RXG2_CAJCA</name>
<dbReference type="InterPro" id="IPR001584">
    <property type="entry name" value="Integrase_cat-core"/>
</dbReference>
<dbReference type="PROSITE" id="PS50994">
    <property type="entry name" value="INTEGRASE"/>
    <property type="match status" value="1"/>
</dbReference>
<dbReference type="Gramene" id="C.cajan_27749.t">
    <property type="protein sequence ID" value="C.cajan_27749.t.cds1"/>
    <property type="gene ID" value="C.cajan_27749"/>
</dbReference>
<sequence>MRTPSHTNNRYFILFIYDFSRITWVYFLKTKLEVFGIFKKFKTLVEKQSGKQIKVLRSDRGKEYTSFEFDKFCEDEGIDRQITVRYTPQQNGVSERKNRTVMEMARSMLKEKGLPNTFWAEAVYTVVYLLNRCPTKAVRDKTPIEAWSGKKPSAKHLRVFGSICYIHVPDEKMHKLKDKTV</sequence>
<gene>
    <name evidence="2" type="ORF">KK1_031192</name>
    <name evidence="3" type="ORF">KK1_031218</name>
    <name evidence="4" type="ORF">KK1_031219</name>
</gene>
<organism evidence="3 5">
    <name type="scientific">Cajanus cajan</name>
    <name type="common">Pigeon pea</name>
    <name type="synonym">Cajanus indicus</name>
    <dbReference type="NCBI Taxonomy" id="3821"/>
    <lineage>
        <taxon>Eukaryota</taxon>
        <taxon>Viridiplantae</taxon>
        <taxon>Streptophyta</taxon>
        <taxon>Embryophyta</taxon>
        <taxon>Tracheophyta</taxon>
        <taxon>Spermatophyta</taxon>
        <taxon>Magnoliopsida</taxon>
        <taxon>eudicotyledons</taxon>
        <taxon>Gunneridae</taxon>
        <taxon>Pentapetalae</taxon>
        <taxon>rosids</taxon>
        <taxon>fabids</taxon>
        <taxon>Fabales</taxon>
        <taxon>Fabaceae</taxon>
        <taxon>Papilionoideae</taxon>
        <taxon>50 kb inversion clade</taxon>
        <taxon>NPAAA clade</taxon>
        <taxon>indigoferoid/millettioid clade</taxon>
        <taxon>Phaseoleae</taxon>
        <taxon>Cajanus</taxon>
    </lineage>
</organism>
<evidence type="ECO:0000313" key="3">
    <source>
        <dbReference type="EMBL" id="KYP47194.1"/>
    </source>
</evidence>
<reference evidence="3 5" key="1">
    <citation type="journal article" date="2012" name="Nat. Biotechnol.">
        <title>Draft genome sequence of pigeonpea (Cajanus cajan), an orphan legume crop of resource-poor farmers.</title>
        <authorList>
            <person name="Varshney R.K."/>
            <person name="Chen W."/>
            <person name="Li Y."/>
            <person name="Bharti A.K."/>
            <person name="Saxena R.K."/>
            <person name="Schlueter J.A."/>
            <person name="Donoghue M.T."/>
            <person name="Azam S."/>
            <person name="Fan G."/>
            <person name="Whaley A.M."/>
            <person name="Farmer A.D."/>
            <person name="Sheridan J."/>
            <person name="Iwata A."/>
            <person name="Tuteja R."/>
            <person name="Penmetsa R.V."/>
            <person name="Wu W."/>
            <person name="Upadhyaya H.D."/>
            <person name="Yang S.P."/>
            <person name="Shah T."/>
            <person name="Saxena K.B."/>
            <person name="Michael T."/>
            <person name="McCombie W.R."/>
            <person name="Yang B."/>
            <person name="Zhang G."/>
            <person name="Yang H."/>
            <person name="Wang J."/>
            <person name="Spillane C."/>
            <person name="Cook D.R."/>
            <person name="May G.D."/>
            <person name="Xu X."/>
            <person name="Jackson S.A."/>
        </authorList>
    </citation>
    <scope>NUCLEOTIDE SEQUENCE [LARGE SCALE GENOMIC DNA]</scope>
    <source>
        <strain evidence="5">cv. Asha</strain>
    </source>
</reference>
<dbReference type="GO" id="GO:0015074">
    <property type="term" value="P:DNA integration"/>
    <property type="evidence" value="ECO:0007669"/>
    <property type="project" value="InterPro"/>
</dbReference>
<evidence type="ECO:0000313" key="5">
    <source>
        <dbReference type="Proteomes" id="UP000075243"/>
    </source>
</evidence>
<dbReference type="Pfam" id="PF00665">
    <property type="entry name" value="rve"/>
    <property type="match status" value="1"/>
</dbReference>
<evidence type="ECO:0000313" key="2">
    <source>
        <dbReference type="EMBL" id="KYP47168.1"/>
    </source>
</evidence>
<dbReference type="Gene3D" id="3.30.420.10">
    <property type="entry name" value="Ribonuclease H-like superfamily/Ribonuclease H"/>
    <property type="match status" value="1"/>
</dbReference>
<dbReference type="GO" id="GO:0003676">
    <property type="term" value="F:nucleic acid binding"/>
    <property type="evidence" value="ECO:0007669"/>
    <property type="project" value="InterPro"/>
</dbReference>
<dbReference type="PANTHER" id="PTHR42648:SF18">
    <property type="entry name" value="RETROTRANSPOSON, UNCLASSIFIED-LIKE PROTEIN"/>
    <property type="match status" value="1"/>
</dbReference>
<evidence type="ECO:0000313" key="4">
    <source>
        <dbReference type="EMBL" id="KYP47195.1"/>
    </source>
</evidence>
<dbReference type="Proteomes" id="UP000075243">
    <property type="component" value="Unassembled WGS sequence"/>
</dbReference>
<dbReference type="InterPro" id="IPR039537">
    <property type="entry name" value="Retrotran_Ty1/copia-like"/>
</dbReference>
<feature type="domain" description="Integrase catalytic" evidence="1">
    <location>
        <begin position="1"/>
        <end position="151"/>
    </location>
</feature>
<keyword evidence="5" id="KW-1185">Reference proteome</keyword>
<dbReference type="EMBL" id="KQ483535">
    <property type="protein sequence ID" value="KYP47195.1"/>
    <property type="molecule type" value="Genomic_DNA"/>
</dbReference>
<proteinExistence type="predicted"/>
<dbReference type="EMBL" id="KQ483535">
    <property type="protein sequence ID" value="KYP47194.1"/>
    <property type="molecule type" value="Genomic_DNA"/>
</dbReference>
<dbReference type="SUPFAM" id="SSF53098">
    <property type="entry name" value="Ribonuclease H-like"/>
    <property type="match status" value="1"/>
</dbReference>
<evidence type="ECO:0000259" key="1">
    <source>
        <dbReference type="PROSITE" id="PS50994"/>
    </source>
</evidence>
<dbReference type="Gramene" id="C.cajan_27750.t">
    <property type="protein sequence ID" value="C.cajan_27750.t.cds1"/>
    <property type="gene ID" value="C.cajan_27750"/>
</dbReference>
<dbReference type="OMA" id="HGITHET"/>
<protein>
    <submittedName>
        <fullName evidence="3">Retrovirus-related Pol polyprotein from transposon TNT 1-94</fullName>
    </submittedName>
</protein>
<dbReference type="Gramene" id="C.cajan_27723.t">
    <property type="protein sequence ID" value="C.cajan_27723.t.cds1"/>
    <property type="gene ID" value="C.cajan_27723"/>
</dbReference>
<dbReference type="AlphaFoldDB" id="A0A151RXG2"/>
<dbReference type="PANTHER" id="PTHR42648">
    <property type="entry name" value="TRANSPOSASE, PUTATIVE-RELATED"/>
    <property type="match status" value="1"/>
</dbReference>